<feature type="transmembrane region" description="Helical" evidence="1">
    <location>
        <begin position="155"/>
        <end position="175"/>
    </location>
</feature>
<dbReference type="InterPro" id="IPR003675">
    <property type="entry name" value="Rce1/LyrA-like_dom"/>
</dbReference>
<feature type="transmembrane region" description="Helical" evidence="1">
    <location>
        <begin position="119"/>
        <end position="135"/>
    </location>
</feature>
<dbReference type="AlphaFoldDB" id="A0A1S2VK67"/>
<dbReference type="PANTHER" id="PTHR35797">
    <property type="entry name" value="PROTEASE-RELATED"/>
    <property type="match status" value="1"/>
</dbReference>
<accession>A0A1S2VK67</accession>
<dbReference type="OrthoDB" id="9777755at2"/>
<evidence type="ECO:0000259" key="2">
    <source>
        <dbReference type="Pfam" id="PF02517"/>
    </source>
</evidence>
<feature type="transmembrane region" description="Helical" evidence="1">
    <location>
        <begin position="187"/>
        <end position="205"/>
    </location>
</feature>
<gene>
    <name evidence="3" type="ORF">BLX24_09180</name>
</gene>
<feature type="transmembrane region" description="Helical" evidence="1">
    <location>
        <begin position="212"/>
        <end position="228"/>
    </location>
</feature>
<dbReference type="GO" id="GO:0004175">
    <property type="term" value="F:endopeptidase activity"/>
    <property type="evidence" value="ECO:0007669"/>
    <property type="project" value="UniProtKB-ARBA"/>
</dbReference>
<name>A0A1S2VK67_9BACT</name>
<feature type="transmembrane region" description="Helical" evidence="1">
    <location>
        <begin position="78"/>
        <end position="99"/>
    </location>
</feature>
<protein>
    <recommendedName>
        <fullName evidence="2">CAAX prenyl protease 2/Lysostaphin resistance protein A-like domain-containing protein</fullName>
    </recommendedName>
</protein>
<evidence type="ECO:0000256" key="1">
    <source>
        <dbReference type="SAM" id="Phobius"/>
    </source>
</evidence>
<organism evidence="3 4">
    <name type="scientific">Arsenicibacter rosenii</name>
    <dbReference type="NCBI Taxonomy" id="1750698"/>
    <lineage>
        <taxon>Bacteria</taxon>
        <taxon>Pseudomonadati</taxon>
        <taxon>Bacteroidota</taxon>
        <taxon>Cytophagia</taxon>
        <taxon>Cytophagales</taxon>
        <taxon>Spirosomataceae</taxon>
        <taxon>Arsenicibacter</taxon>
    </lineage>
</organism>
<comment type="caution">
    <text evidence="3">The sequence shown here is derived from an EMBL/GenBank/DDBJ whole genome shotgun (WGS) entry which is preliminary data.</text>
</comment>
<reference evidence="3 4" key="1">
    <citation type="submission" date="2016-10" db="EMBL/GenBank/DDBJ databases">
        <title>Arsenicibacter rosenii gen. nov., sp. nov., an efficient arsenic-methylating bacterium isolated from an arsenic-contaminated paddy soil.</title>
        <authorList>
            <person name="Huang K."/>
        </authorList>
    </citation>
    <scope>NUCLEOTIDE SEQUENCE [LARGE SCALE GENOMIC DNA]</scope>
    <source>
        <strain evidence="3 4">SM-1</strain>
    </source>
</reference>
<dbReference type="GO" id="GO:0080120">
    <property type="term" value="P:CAAX-box protein maturation"/>
    <property type="evidence" value="ECO:0007669"/>
    <property type="project" value="UniProtKB-ARBA"/>
</dbReference>
<dbReference type="RefSeq" id="WP_071502844.1">
    <property type="nucleotide sequence ID" value="NZ_MORL01000004.1"/>
</dbReference>
<keyword evidence="1" id="KW-1133">Transmembrane helix</keyword>
<feature type="transmembrane region" description="Helical" evidence="1">
    <location>
        <begin position="40"/>
        <end position="57"/>
    </location>
</feature>
<keyword evidence="1" id="KW-0812">Transmembrane</keyword>
<evidence type="ECO:0000313" key="3">
    <source>
        <dbReference type="EMBL" id="OIN59161.1"/>
    </source>
</evidence>
<evidence type="ECO:0000313" key="4">
    <source>
        <dbReference type="Proteomes" id="UP000181790"/>
    </source>
</evidence>
<dbReference type="Proteomes" id="UP000181790">
    <property type="component" value="Unassembled WGS sequence"/>
</dbReference>
<dbReference type="Pfam" id="PF02517">
    <property type="entry name" value="Rce1-like"/>
    <property type="match status" value="1"/>
</dbReference>
<sequence>MKQLILFFSLAYLLSWVIWLPLYGQVFGLPALPVLPFHHGIGSLGPLLAAFITTYLVEGFNGVRQLVKRCVTIQPIRYLLVALFSPFILVMLSVLLNFLVNDTSPRIGDLFHTPEFPEFTFIQFFIVNLLFYGFGEETGWRGFALPRVQMHVSPFLAALVMSVFWAIWHWPLFFYRPGMMSMNGAAVAGWFMSLLTGSILLTWLYNKSKGSLFICAVFHSTIDIAFLADSADQHIVNYLGALITLWGIWTGIRMVKSERAND</sequence>
<keyword evidence="1" id="KW-0472">Membrane</keyword>
<dbReference type="PANTHER" id="PTHR35797:SF1">
    <property type="entry name" value="PROTEASE"/>
    <property type="match status" value="1"/>
</dbReference>
<dbReference type="EMBL" id="MORL01000004">
    <property type="protein sequence ID" value="OIN59161.1"/>
    <property type="molecule type" value="Genomic_DNA"/>
</dbReference>
<feature type="domain" description="CAAX prenyl protease 2/Lysostaphin resistance protein A-like" evidence="2">
    <location>
        <begin position="121"/>
        <end position="224"/>
    </location>
</feature>
<proteinExistence type="predicted"/>
<dbReference type="InterPro" id="IPR042150">
    <property type="entry name" value="MmRce1-like"/>
</dbReference>
<feature type="transmembrane region" description="Helical" evidence="1">
    <location>
        <begin position="234"/>
        <end position="252"/>
    </location>
</feature>
<keyword evidence="4" id="KW-1185">Reference proteome</keyword>